<evidence type="ECO:0000313" key="6">
    <source>
        <dbReference type="Proteomes" id="UP000282971"/>
    </source>
</evidence>
<gene>
    <name evidence="5" type="ORF">EOD43_08170</name>
</gene>
<dbReference type="EMBL" id="SACN01000001">
    <property type="protein sequence ID" value="RVT93827.1"/>
    <property type="molecule type" value="Genomic_DNA"/>
</dbReference>
<protein>
    <submittedName>
        <fullName evidence="5">Alcohol dehydrogenase</fullName>
    </submittedName>
</protein>
<dbReference type="PANTHER" id="PTHR43401">
    <property type="entry name" value="L-THREONINE 3-DEHYDROGENASE"/>
    <property type="match status" value="1"/>
</dbReference>
<dbReference type="Pfam" id="PF00107">
    <property type="entry name" value="ADH_zinc_N"/>
    <property type="match status" value="1"/>
</dbReference>
<evidence type="ECO:0000259" key="4">
    <source>
        <dbReference type="SMART" id="SM00829"/>
    </source>
</evidence>
<accession>A0A437M8B6</accession>
<evidence type="ECO:0000256" key="2">
    <source>
        <dbReference type="ARBA" id="ARBA00022833"/>
    </source>
</evidence>
<reference evidence="5 6" key="1">
    <citation type="submission" date="2019-01" db="EMBL/GenBank/DDBJ databases">
        <authorList>
            <person name="Chen W.-M."/>
        </authorList>
    </citation>
    <scope>NUCLEOTIDE SEQUENCE [LARGE SCALE GENOMIC DNA]</scope>
    <source>
        <strain evidence="5 6">CCP-7</strain>
    </source>
</reference>
<dbReference type="OrthoDB" id="9809185at2"/>
<dbReference type="SUPFAM" id="SSF50129">
    <property type="entry name" value="GroES-like"/>
    <property type="match status" value="1"/>
</dbReference>
<dbReference type="AlphaFoldDB" id="A0A437M8B6"/>
<organism evidence="5 6">
    <name type="scientific">Sphingomonas crocodyli</name>
    <dbReference type="NCBI Taxonomy" id="1979270"/>
    <lineage>
        <taxon>Bacteria</taxon>
        <taxon>Pseudomonadati</taxon>
        <taxon>Pseudomonadota</taxon>
        <taxon>Alphaproteobacteria</taxon>
        <taxon>Sphingomonadales</taxon>
        <taxon>Sphingomonadaceae</taxon>
        <taxon>Sphingomonas</taxon>
    </lineage>
</organism>
<dbReference type="InterPro" id="IPR036291">
    <property type="entry name" value="NAD(P)-bd_dom_sf"/>
</dbReference>
<dbReference type="GO" id="GO:0046872">
    <property type="term" value="F:metal ion binding"/>
    <property type="evidence" value="ECO:0007669"/>
    <property type="project" value="UniProtKB-KW"/>
</dbReference>
<dbReference type="RefSeq" id="WP_127742833.1">
    <property type="nucleotide sequence ID" value="NZ_SACN01000001.1"/>
</dbReference>
<dbReference type="GO" id="GO:0016491">
    <property type="term" value="F:oxidoreductase activity"/>
    <property type="evidence" value="ECO:0007669"/>
    <property type="project" value="UniProtKB-KW"/>
</dbReference>
<keyword evidence="6" id="KW-1185">Reference proteome</keyword>
<evidence type="ECO:0000256" key="1">
    <source>
        <dbReference type="ARBA" id="ARBA00022723"/>
    </source>
</evidence>
<keyword evidence="2" id="KW-0862">Zinc</keyword>
<name>A0A437M8B6_9SPHN</name>
<evidence type="ECO:0000313" key="5">
    <source>
        <dbReference type="EMBL" id="RVT93827.1"/>
    </source>
</evidence>
<dbReference type="InterPro" id="IPR013149">
    <property type="entry name" value="ADH-like_C"/>
</dbReference>
<dbReference type="Gene3D" id="3.90.180.10">
    <property type="entry name" value="Medium-chain alcohol dehydrogenases, catalytic domain"/>
    <property type="match status" value="1"/>
</dbReference>
<proteinExistence type="predicted"/>
<dbReference type="InterPro" id="IPR011032">
    <property type="entry name" value="GroES-like_sf"/>
</dbReference>
<dbReference type="Pfam" id="PF08240">
    <property type="entry name" value="ADH_N"/>
    <property type="match status" value="1"/>
</dbReference>
<dbReference type="Gene3D" id="3.40.50.720">
    <property type="entry name" value="NAD(P)-binding Rossmann-like Domain"/>
    <property type="match status" value="1"/>
</dbReference>
<keyword evidence="1" id="KW-0479">Metal-binding</keyword>
<dbReference type="SUPFAM" id="SSF51735">
    <property type="entry name" value="NAD(P)-binding Rossmann-fold domains"/>
    <property type="match status" value="1"/>
</dbReference>
<comment type="caution">
    <text evidence="5">The sequence shown here is derived from an EMBL/GenBank/DDBJ whole genome shotgun (WGS) entry which is preliminary data.</text>
</comment>
<dbReference type="InterPro" id="IPR020843">
    <property type="entry name" value="ER"/>
</dbReference>
<dbReference type="InterPro" id="IPR050129">
    <property type="entry name" value="Zn_alcohol_dh"/>
</dbReference>
<feature type="domain" description="Enoyl reductase (ER)" evidence="4">
    <location>
        <begin position="10"/>
        <end position="336"/>
    </location>
</feature>
<dbReference type="InterPro" id="IPR013154">
    <property type="entry name" value="ADH-like_N"/>
</dbReference>
<dbReference type="SMART" id="SM00829">
    <property type="entry name" value="PKS_ER"/>
    <property type="match status" value="1"/>
</dbReference>
<dbReference type="Proteomes" id="UP000282971">
    <property type="component" value="Unassembled WGS sequence"/>
</dbReference>
<sequence>MRAAVYMSADVPLVIERVDDPTPKAGQAILQVAGAGICGSDLHMKQLNRMPKGTIFGHEFAGSIVALGSDMDGWKVGERVTALPVLSCKNCAACDADLPSLCTGVAFIGARPDRPGAYAEYVAVDRHMLQRLPEGVSFIEGAMVEPLAVAHHAVEMAGVKSNSTVLIMGLGPIGAATALFARMKGARHVVVSEPSPVRRALAIDLGATAVIDPKSEDVSARFAAITGRAPEIVFECVGNPGLLKQAVGYAGVRGQVVVAGVCMGDDAINPLAALGKEVTIKFSQAYGEGDFAAVIDAIARRRIDVAPMHSRSVGFDAFPAAFEELGKAPKDCKILLDPSLS</sequence>
<keyword evidence="3" id="KW-0560">Oxidoreductase</keyword>
<dbReference type="PANTHER" id="PTHR43401:SF2">
    <property type="entry name" value="L-THREONINE 3-DEHYDROGENASE"/>
    <property type="match status" value="1"/>
</dbReference>
<evidence type="ECO:0000256" key="3">
    <source>
        <dbReference type="ARBA" id="ARBA00023002"/>
    </source>
</evidence>